<proteinExistence type="predicted"/>
<dbReference type="EMBL" id="KV453910">
    <property type="protein sequence ID" value="ODV81269.1"/>
    <property type="molecule type" value="Genomic_DNA"/>
</dbReference>
<name>A0A1E4SP19_9ASCO</name>
<evidence type="ECO:0000313" key="3">
    <source>
        <dbReference type="Proteomes" id="UP000094285"/>
    </source>
</evidence>
<gene>
    <name evidence="2" type="ORF">CANTADRAFT_34795</name>
</gene>
<feature type="non-terminal residue" evidence="2">
    <location>
        <position position="385"/>
    </location>
</feature>
<keyword evidence="3" id="KW-1185">Reference proteome</keyword>
<organism evidence="2 3">
    <name type="scientific">Suhomyces tanzawaensis NRRL Y-17324</name>
    <dbReference type="NCBI Taxonomy" id="984487"/>
    <lineage>
        <taxon>Eukaryota</taxon>
        <taxon>Fungi</taxon>
        <taxon>Dikarya</taxon>
        <taxon>Ascomycota</taxon>
        <taxon>Saccharomycotina</taxon>
        <taxon>Pichiomycetes</taxon>
        <taxon>Debaryomycetaceae</taxon>
        <taxon>Suhomyces</taxon>
    </lineage>
</organism>
<protein>
    <submittedName>
        <fullName evidence="2">Uncharacterized protein</fullName>
    </submittedName>
</protein>
<feature type="compositionally biased region" description="Low complexity" evidence="1">
    <location>
        <begin position="23"/>
        <end position="51"/>
    </location>
</feature>
<reference evidence="3" key="1">
    <citation type="submission" date="2016-05" db="EMBL/GenBank/DDBJ databases">
        <title>Comparative genomics of biotechnologically important yeasts.</title>
        <authorList>
            <consortium name="DOE Joint Genome Institute"/>
            <person name="Riley R."/>
            <person name="Haridas S."/>
            <person name="Wolfe K.H."/>
            <person name="Lopes M.R."/>
            <person name="Hittinger C.T."/>
            <person name="Goker M."/>
            <person name="Salamov A."/>
            <person name="Wisecaver J."/>
            <person name="Long T.M."/>
            <person name="Aerts A.L."/>
            <person name="Barry K."/>
            <person name="Choi C."/>
            <person name="Clum A."/>
            <person name="Coughlan A.Y."/>
            <person name="Deshpande S."/>
            <person name="Douglass A.P."/>
            <person name="Hanson S.J."/>
            <person name="Klenk H.-P."/>
            <person name="Labutti K."/>
            <person name="Lapidus A."/>
            <person name="Lindquist E."/>
            <person name="Lipzen A."/>
            <person name="Meier-Kolthoff J.P."/>
            <person name="Ohm R.A."/>
            <person name="Otillar R.P."/>
            <person name="Pangilinan J."/>
            <person name="Peng Y."/>
            <person name="Rokas A."/>
            <person name="Rosa C.A."/>
            <person name="Scheuner C."/>
            <person name="Sibirny A.A."/>
            <person name="Slot J.C."/>
            <person name="Stielow J.B."/>
            <person name="Sun H."/>
            <person name="Kurtzman C.P."/>
            <person name="Blackwell M."/>
            <person name="Grigoriev I.V."/>
            <person name="Jeffries T.W."/>
        </authorList>
    </citation>
    <scope>NUCLEOTIDE SEQUENCE [LARGE SCALE GENOMIC DNA]</scope>
    <source>
        <strain evidence="3">NRRL Y-17324</strain>
    </source>
</reference>
<dbReference type="GeneID" id="30982743"/>
<dbReference type="OrthoDB" id="3980854at2759"/>
<evidence type="ECO:0000256" key="1">
    <source>
        <dbReference type="SAM" id="MobiDB-lite"/>
    </source>
</evidence>
<dbReference type="AlphaFoldDB" id="A0A1E4SP19"/>
<evidence type="ECO:0000313" key="2">
    <source>
        <dbReference type="EMBL" id="ODV81269.1"/>
    </source>
</evidence>
<dbReference type="STRING" id="984487.A0A1E4SP19"/>
<sequence>MIGIADILNGPEGPEVRDRRNRTSSSTSSTTPTSSTSSASLTPTTASTPSSHLLHAPDHLPPRSRINSRLLAQRKFVKLAIRRKSHSKKPLAELPHPPRGANSKLHVKSLEAGLKVKLSLATNLLSLYHSLIPFTNKKEILSIYRNTLAEAYEGLRGGHAHSGAKKAIVSKSVKLIDNNLVDLSGFSNKILQTFNLVSSAAPALETPGARPEPFLTTFNSLDTAIHTLFGIRDYSIIRVTRSTTDDADGLVVLKLETAHSGDVRLIDDANFMDEMVYLLGTRGSVPLNLFIKKIVARPRYKSDMKIYLIPQKVNCVLYTDERMFERDLLNGIVELNDDEDEACLTAPATTGMPRDVFVTFPYGHIVREYKSLLAQSQQYEQEQVK</sequence>
<feature type="region of interest" description="Disordered" evidence="1">
    <location>
        <begin position="1"/>
        <end position="65"/>
    </location>
</feature>
<dbReference type="RefSeq" id="XP_020066391.1">
    <property type="nucleotide sequence ID" value="XM_020208606.1"/>
</dbReference>
<accession>A0A1E4SP19</accession>
<dbReference type="Proteomes" id="UP000094285">
    <property type="component" value="Unassembled WGS sequence"/>
</dbReference>